<dbReference type="InParanoid" id="L5K837"/>
<keyword evidence="4" id="KW-0732">Signal</keyword>
<evidence type="ECO:0000313" key="8">
    <source>
        <dbReference type="Proteomes" id="UP000010552"/>
    </source>
</evidence>
<proteinExistence type="predicted"/>
<dbReference type="eggNOG" id="ENOG502SKUJ">
    <property type="taxonomic scope" value="Eukaryota"/>
</dbReference>
<feature type="domain" description="EGF-like" evidence="6">
    <location>
        <begin position="405"/>
        <end position="439"/>
    </location>
</feature>
<comment type="caution">
    <text evidence="1">Lacks conserved residue(s) required for the propagation of feature annotation.</text>
</comment>
<dbReference type="CDD" id="cd00054">
    <property type="entry name" value="EGF_CA"/>
    <property type="match status" value="1"/>
</dbReference>
<organism evidence="7 8">
    <name type="scientific">Pteropus alecto</name>
    <name type="common">Black flying fox</name>
    <dbReference type="NCBI Taxonomy" id="9402"/>
    <lineage>
        <taxon>Eukaryota</taxon>
        <taxon>Metazoa</taxon>
        <taxon>Chordata</taxon>
        <taxon>Craniata</taxon>
        <taxon>Vertebrata</taxon>
        <taxon>Euteleostomi</taxon>
        <taxon>Mammalia</taxon>
        <taxon>Eutheria</taxon>
        <taxon>Laurasiatheria</taxon>
        <taxon>Chiroptera</taxon>
        <taxon>Yinpterochiroptera</taxon>
        <taxon>Pteropodoidea</taxon>
        <taxon>Pteropodidae</taxon>
        <taxon>Pteropodinae</taxon>
        <taxon>Pteropus</taxon>
    </lineage>
</organism>
<dbReference type="SUPFAM" id="SSF82671">
    <property type="entry name" value="SEA domain"/>
    <property type="match status" value="1"/>
</dbReference>
<name>L5K837_PTEAL</name>
<dbReference type="Gene3D" id="3.30.70.960">
    <property type="entry name" value="SEA domain"/>
    <property type="match status" value="1"/>
</dbReference>
<sequence>MQLLGLLGLLWMLSVSLGTTATLTSPSLCSTVLTGRKEITNLTHVSQSILNRYSNFSNLSIFRRTKSGTTTMAMSPYQTTLQSTSSVSPTPFPSILGTSTNAIISSFSTVIFSSLSTIITSPFFSSISENSMLTNTTNLFPTSLYSFSTQNPATPVTTFPTPFSSETTRTSPSLSSLTSSSTKTTATLAISSITPCPESISITIVPTSPITPCIEIDPNSKVTSTPTIPLSFFTSTTEMATTPSIYTSMTTVFPTHTDTSTLVLETDPTNIISDVPSSLSTGTFPINTVLTSTQGTSSETSISTYSVTTPHVPSFTSLPATVKPSSSLPTATTTSSKLTSTTPVTTRAPEKSVATTQTPANFLSSRTTSTTTQMITQSRLTTTPGTCDNGGTWIQDRCLCPSGFSGDRCELQRSMCQNGGQWDGLKCRCSKNFYGSRCEFAVDQVELDTVDAEVGMEVSVQQDFTSELNDNTSEAYMDFSKTFRNQMQKIYQNVQGFKDVEILSLRNGSIVVDYLVLLELPFSAQMENTYENVKMTLKKELQNVSEDQDSCQNNQVLCFKPDSIKVNNNTRTELTPEALCRRAAPQGYEDFYFPLVEENQLRCVTNCTSGVDGAIDCNQGQCFLERSGPSCRCFSTDTYWFSGPRCEVAIAWKALVGGLVGAAALLLLLLALSVFVVRSRSRRKNDQGRGRSWDDDKKWFEMWDENTVGTFTNSGFEDDRTVKEENFHVALENVDTSMRVRGQKGMDGKELSQIQLHISLPPPSPPNSPQQAELGPEDSDLPVSLSRMAPSSHSLSQTLCGRYTPRDLRWPCPHREPCTTLSTLLWTSGRNHLHCVHFERWSRSFSQLG</sequence>
<evidence type="ECO:0000256" key="4">
    <source>
        <dbReference type="SAM" id="SignalP"/>
    </source>
</evidence>
<feature type="disulfide bond" evidence="1">
    <location>
        <begin position="429"/>
        <end position="438"/>
    </location>
</feature>
<keyword evidence="1" id="KW-1015">Disulfide bond</keyword>
<feature type="region of interest" description="Disordered" evidence="2">
    <location>
        <begin position="318"/>
        <end position="354"/>
    </location>
</feature>
<dbReference type="SMART" id="SM00200">
    <property type="entry name" value="SEA"/>
    <property type="match status" value="1"/>
</dbReference>
<keyword evidence="3" id="KW-1133">Transmembrane helix</keyword>
<dbReference type="PANTHER" id="PTHR37999:SF2">
    <property type="entry name" value="MUCIN-17"/>
    <property type="match status" value="1"/>
</dbReference>
<dbReference type="InterPro" id="IPR053311">
    <property type="entry name" value="Mucosal_Integrity_Assoc"/>
</dbReference>
<dbReference type="Pfam" id="PF01390">
    <property type="entry name" value="SEA"/>
    <property type="match status" value="1"/>
</dbReference>
<dbReference type="InterPro" id="IPR000742">
    <property type="entry name" value="EGF"/>
</dbReference>
<evidence type="ECO:0000259" key="5">
    <source>
        <dbReference type="PROSITE" id="PS50024"/>
    </source>
</evidence>
<evidence type="ECO:0000256" key="2">
    <source>
        <dbReference type="SAM" id="MobiDB-lite"/>
    </source>
</evidence>
<evidence type="ECO:0000313" key="7">
    <source>
        <dbReference type="EMBL" id="ELK06911.1"/>
    </source>
</evidence>
<dbReference type="PROSITE" id="PS50024">
    <property type="entry name" value="SEA"/>
    <property type="match status" value="1"/>
</dbReference>
<feature type="chain" id="PRO_5003968943" evidence="4">
    <location>
        <begin position="19"/>
        <end position="849"/>
    </location>
</feature>
<dbReference type="InterPro" id="IPR036364">
    <property type="entry name" value="SEA_dom_sf"/>
</dbReference>
<evidence type="ECO:0000259" key="6">
    <source>
        <dbReference type="PROSITE" id="PS50026"/>
    </source>
</evidence>
<feature type="transmembrane region" description="Helical" evidence="3">
    <location>
        <begin position="654"/>
        <end position="677"/>
    </location>
</feature>
<gene>
    <name evidence="7" type="ORF">PAL_GLEAN10012066</name>
</gene>
<keyword evidence="1" id="KW-0245">EGF-like domain</keyword>
<protein>
    <submittedName>
        <fullName evidence="7">Mucin-3B</fullName>
    </submittedName>
</protein>
<dbReference type="PROSITE" id="PS00022">
    <property type="entry name" value="EGF_1"/>
    <property type="match status" value="1"/>
</dbReference>
<dbReference type="GO" id="GO:0071944">
    <property type="term" value="C:cell periphery"/>
    <property type="evidence" value="ECO:0007669"/>
    <property type="project" value="UniProtKB-ARBA"/>
</dbReference>
<feature type="domain" description="SEA" evidence="5">
    <location>
        <begin position="448"/>
        <end position="571"/>
    </location>
</feature>
<dbReference type="InterPro" id="IPR000082">
    <property type="entry name" value="SEA_dom"/>
</dbReference>
<keyword evidence="3" id="KW-0472">Membrane</keyword>
<dbReference type="STRING" id="9402.L5K837"/>
<feature type="region of interest" description="Disordered" evidence="2">
    <location>
        <begin position="759"/>
        <end position="787"/>
    </location>
</feature>
<feature type="signal peptide" evidence="4">
    <location>
        <begin position="1"/>
        <end position="18"/>
    </location>
</feature>
<reference evidence="8" key="1">
    <citation type="journal article" date="2013" name="Science">
        <title>Comparative analysis of bat genomes provides insight into the evolution of flight and immunity.</title>
        <authorList>
            <person name="Zhang G."/>
            <person name="Cowled C."/>
            <person name="Shi Z."/>
            <person name="Huang Z."/>
            <person name="Bishop-Lilly K.A."/>
            <person name="Fang X."/>
            <person name="Wynne J.W."/>
            <person name="Xiong Z."/>
            <person name="Baker M.L."/>
            <person name="Zhao W."/>
            <person name="Tachedjian M."/>
            <person name="Zhu Y."/>
            <person name="Zhou P."/>
            <person name="Jiang X."/>
            <person name="Ng J."/>
            <person name="Yang L."/>
            <person name="Wu L."/>
            <person name="Xiao J."/>
            <person name="Feng Y."/>
            <person name="Chen Y."/>
            <person name="Sun X."/>
            <person name="Zhang Y."/>
            <person name="Marsh G.A."/>
            <person name="Crameri G."/>
            <person name="Broder C.C."/>
            <person name="Frey K.G."/>
            <person name="Wang L.F."/>
            <person name="Wang J."/>
        </authorList>
    </citation>
    <scope>NUCLEOTIDE SEQUENCE [LARGE SCALE GENOMIC DNA]</scope>
</reference>
<feature type="compositionally biased region" description="Low complexity" evidence="2">
    <location>
        <begin position="323"/>
        <end position="346"/>
    </location>
</feature>
<dbReference type="PANTHER" id="PTHR37999">
    <property type="entry name" value="MUCIN-17"/>
    <property type="match status" value="1"/>
</dbReference>
<evidence type="ECO:0000256" key="1">
    <source>
        <dbReference type="PROSITE-ProRule" id="PRU00076"/>
    </source>
</evidence>
<dbReference type="Gene3D" id="2.10.25.10">
    <property type="entry name" value="Laminin"/>
    <property type="match status" value="1"/>
</dbReference>
<dbReference type="AlphaFoldDB" id="L5K837"/>
<evidence type="ECO:0000256" key="3">
    <source>
        <dbReference type="SAM" id="Phobius"/>
    </source>
</evidence>
<accession>L5K837</accession>
<dbReference type="Proteomes" id="UP000010552">
    <property type="component" value="Unassembled WGS sequence"/>
</dbReference>
<keyword evidence="8" id="KW-1185">Reference proteome</keyword>
<keyword evidence="3" id="KW-0812">Transmembrane</keyword>
<dbReference type="PROSITE" id="PS50026">
    <property type="entry name" value="EGF_3"/>
    <property type="match status" value="1"/>
</dbReference>
<dbReference type="EMBL" id="KB030994">
    <property type="protein sequence ID" value="ELK06911.1"/>
    <property type="molecule type" value="Genomic_DNA"/>
</dbReference>